<name>A0A8T0PH07_PANVG</name>
<organism evidence="2 3">
    <name type="scientific">Panicum virgatum</name>
    <name type="common">Blackwell switchgrass</name>
    <dbReference type="NCBI Taxonomy" id="38727"/>
    <lineage>
        <taxon>Eukaryota</taxon>
        <taxon>Viridiplantae</taxon>
        <taxon>Streptophyta</taxon>
        <taxon>Embryophyta</taxon>
        <taxon>Tracheophyta</taxon>
        <taxon>Spermatophyta</taxon>
        <taxon>Magnoliopsida</taxon>
        <taxon>Liliopsida</taxon>
        <taxon>Poales</taxon>
        <taxon>Poaceae</taxon>
        <taxon>PACMAD clade</taxon>
        <taxon>Panicoideae</taxon>
        <taxon>Panicodae</taxon>
        <taxon>Paniceae</taxon>
        <taxon>Panicinae</taxon>
        <taxon>Panicum</taxon>
        <taxon>Panicum sect. Hiantes</taxon>
    </lineage>
</organism>
<accession>A0A8T0PH07</accession>
<dbReference type="Proteomes" id="UP000823388">
    <property type="component" value="Chromosome 8K"/>
</dbReference>
<comment type="caution">
    <text evidence="2">The sequence shown here is derived from an EMBL/GenBank/DDBJ whole genome shotgun (WGS) entry which is preliminary data.</text>
</comment>
<evidence type="ECO:0000256" key="1">
    <source>
        <dbReference type="SAM" id="MobiDB-lite"/>
    </source>
</evidence>
<keyword evidence="3" id="KW-1185">Reference proteome</keyword>
<dbReference type="AlphaFoldDB" id="A0A8T0PH07"/>
<feature type="region of interest" description="Disordered" evidence="1">
    <location>
        <begin position="1"/>
        <end position="41"/>
    </location>
</feature>
<evidence type="ECO:0000313" key="3">
    <source>
        <dbReference type="Proteomes" id="UP000823388"/>
    </source>
</evidence>
<evidence type="ECO:0000313" key="2">
    <source>
        <dbReference type="EMBL" id="KAG2560880.1"/>
    </source>
</evidence>
<dbReference type="EMBL" id="CM029051">
    <property type="protein sequence ID" value="KAG2560880.1"/>
    <property type="molecule type" value="Genomic_DNA"/>
</dbReference>
<reference evidence="2" key="1">
    <citation type="submission" date="2020-05" db="EMBL/GenBank/DDBJ databases">
        <title>WGS assembly of Panicum virgatum.</title>
        <authorList>
            <person name="Lovell J.T."/>
            <person name="Jenkins J."/>
            <person name="Shu S."/>
            <person name="Juenger T.E."/>
            <person name="Schmutz J."/>
        </authorList>
    </citation>
    <scope>NUCLEOTIDE SEQUENCE</scope>
    <source>
        <strain evidence="2">AP13</strain>
    </source>
</reference>
<feature type="compositionally biased region" description="Polar residues" evidence="1">
    <location>
        <begin position="11"/>
        <end position="26"/>
    </location>
</feature>
<gene>
    <name evidence="2" type="ORF">PVAP13_8KG112930</name>
</gene>
<proteinExistence type="predicted"/>
<sequence length="197" mass="21509">MSLQDDLGETHQLSPGLAQNSINNSGMGRDSPAAGSVNNSGLGLDSPVTHQLLAAGSGLLEVPAQAREGLHLVPLRGQPTPVDCQHRTRSRRLIFNISVVRRSARLAKWPVLPAVERAQRNLWRKLGISKDEMKPIEEILQDFISTFSCPLPEHIMAAMTALFNLEDDDYDLVHEALLQHAGEAASDLQHELAATDD</sequence>
<protein>
    <submittedName>
        <fullName evidence="2">Uncharacterized protein</fullName>
    </submittedName>
</protein>